<gene>
    <name evidence="3" type="ORF">BD410DRAFT_869095</name>
</gene>
<dbReference type="OrthoDB" id="3221808at2759"/>
<protein>
    <recommendedName>
        <fullName evidence="2">DUF6535 domain-containing protein</fullName>
    </recommendedName>
</protein>
<name>A0A4Y7QJ85_9AGAM</name>
<keyword evidence="1" id="KW-1133">Transmembrane helix</keyword>
<dbReference type="Proteomes" id="UP000294933">
    <property type="component" value="Unassembled WGS sequence"/>
</dbReference>
<organism evidence="3 4">
    <name type="scientific">Rickenella mellea</name>
    <dbReference type="NCBI Taxonomy" id="50990"/>
    <lineage>
        <taxon>Eukaryota</taxon>
        <taxon>Fungi</taxon>
        <taxon>Dikarya</taxon>
        <taxon>Basidiomycota</taxon>
        <taxon>Agaricomycotina</taxon>
        <taxon>Agaricomycetes</taxon>
        <taxon>Hymenochaetales</taxon>
        <taxon>Rickenellaceae</taxon>
        <taxon>Rickenella</taxon>
    </lineage>
</organism>
<feature type="domain" description="DUF6535" evidence="2">
    <location>
        <begin position="2"/>
        <end position="110"/>
    </location>
</feature>
<feature type="transmembrane region" description="Helical" evidence="1">
    <location>
        <begin position="26"/>
        <end position="46"/>
    </location>
</feature>
<evidence type="ECO:0000313" key="4">
    <source>
        <dbReference type="Proteomes" id="UP000294933"/>
    </source>
</evidence>
<reference evidence="3 4" key="1">
    <citation type="submission" date="2018-06" db="EMBL/GenBank/DDBJ databases">
        <title>A transcriptomic atlas of mushroom development highlights an independent origin of complex multicellularity.</title>
        <authorList>
            <consortium name="DOE Joint Genome Institute"/>
            <person name="Krizsan K."/>
            <person name="Almasi E."/>
            <person name="Merenyi Z."/>
            <person name="Sahu N."/>
            <person name="Viragh M."/>
            <person name="Koszo T."/>
            <person name="Mondo S."/>
            <person name="Kiss B."/>
            <person name="Balint B."/>
            <person name="Kues U."/>
            <person name="Barry K."/>
            <person name="Hegedus J.C."/>
            <person name="Henrissat B."/>
            <person name="Johnson J."/>
            <person name="Lipzen A."/>
            <person name="Ohm R."/>
            <person name="Nagy I."/>
            <person name="Pangilinan J."/>
            <person name="Yan J."/>
            <person name="Xiong Y."/>
            <person name="Grigoriev I.V."/>
            <person name="Hibbett D.S."/>
            <person name="Nagy L.G."/>
        </authorList>
    </citation>
    <scope>NUCLEOTIDE SEQUENCE [LARGE SCALE GENOMIC DNA]</scope>
    <source>
        <strain evidence="3 4">SZMC22713</strain>
    </source>
</reference>
<evidence type="ECO:0000259" key="2">
    <source>
        <dbReference type="Pfam" id="PF20153"/>
    </source>
</evidence>
<keyword evidence="1" id="KW-0472">Membrane</keyword>
<feature type="transmembrane region" description="Helical" evidence="1">
    <location>
        <begin position="91"/>
        <end position="110"/>
    </location>
</feature>
<sequence length="205" mass="22246">MWSLYVTEAGKFDKALVESWRGDMDGILIFAGLFSASVTAFIIESYKKLSPDSGDAAVTLLAQISSQLFAISNGTNLIVSPPPAQLSFRPTSSVVTVNILWFLSLILALLQRQWAPMSPGSICVLDRAYFVIIKKFLARVKRCATPGDGLRKYSSALVNSAGGELPHIVEKMPSSSNRPLEQKFGSVDANNGFLAAAERLYINVV</sequence>
<keyword evidence="1" id="KW-0812">Transmembrane</keyword>
<dbReference type="EMBL" id="ML170158">
    <property type="protein sequence ID" value="TDL27693.1"/>
    <property type="molecule type" value="Genomic_DNA"/>
</dbReference>
<keyword evidence="4" id="KW-1185">Reference proteome</keyword>
<dbReference type="InterPro" id="IPR045338">
    <property type="entry name" value="DUF6535"/>
</dbReference>
<proteinExistence type="predicted"/>
<dbReference type="AlphaFoldDB" id="A0A4Y7QJ85"/>
<evidence type="ECO:0000256" key="1">
    <source>
        <dbReference type="SAM" id="Phobius"/>
    </source>
</evidence>
<dbReference type="Pfam" id="PF20153">
    <property type="entry name" value="DUF6535"/>
    <property type="match status" value="1"/>
</dbReference>
<evidence type="ECO:0000313" key="3">
    <source>
        <dbReference type="EMBL" id="TDL27693.1"/>
    </source>
</evidence>
<dbReference type="VEuPathDB" id="FungiDB:BD410DRAFT_869095"/>
<feature type="transmembrane region" description="Helical" evidence="1">
    <location>
        <begin position="58"/>
        <end position="79"/>
    </location>
</feature>
<accession>A0A4Y7QJ85</accession>